<dbReference type="PANTHER" id="PTHR30329:SF21">
    <property type="entry name" value="LIPOPROTEIN YIAD-RELATED"/>
    <property type="match status" value="1"/>
</dbReference>
<sequence length="248" mass="27683">MSSRRSRGPKIKKENSERWLLTYSDLITLLLAFFIIMYSIASLNQGKFQQLAESLHDALSGSSNPITFSSEGANKSLLQNTSLTVAQQDQIAAIIKENHLFSDIYRELEQYISAHHLQASVQAVDEPKGIRIAIHSDVLFDNGSDQLRPQALEILQGVVPFLNKVTTSIQVNGYTDSVPIRTQQFPSNWYLSTDRAAGVVSYLITRGVNPTRLSAQGFSKYRPIATNATAAGRQSNRRVDIVLLHSWY</sequence>
<evidence type="ECO:0000256" key="8">
    <source>
        <dbReference type="SAM" id="Phobius"/>
    </source>
</evidence>
<evidence type="ECO:0000256" key="5">
    <source>
        <dbReference type="ARBA" id="ARBA00022989"/>
    </source>
</evidence>
<dbReference type="AlphaFoldDB" id="A0A9X2AFB6"/>
<dbReference type="CDD" id="cd07185">
    <property type="entry name" value="OmpA_C-like"/>
    <property type="match status" value="1"/>
</dbReference>
<evidence type="ECO:0000256" key="2">
    <source>
        <dbReference type="ARBA" id="ARBA00008914"/>
    </source>
</evidence>
<evidence type="ECO:0000256" key="1">
    <source>
        <dbReference type="ARBA" id="ARBA00004162"/>
    </source>
</evidence>
<evidence type="ECO:0000256" key="3">
    <source>
        <dbReference type="ARBA" id="ARBA00022475"/>
    </source>
</evidence>
<dbReference type="InterPro" id="IPR006665">
    <property type="entry name" value="OmpA-like"/>
</dbReference>
<keyword evidence="6 7" id="KW-0472">Membrane</keyword>
<comment type="similarity">
    <text evidence="2">Belongs to the MotB family.</text>
</comment>
<evidence type="ECO:0000256" key="6">
    <source>
        <dbReference type="ARBA" id="ARBA00023136"/>
    </source>
</evidence>
<dbReference type="PROSITE" id="PS51123">
    <property type="entry name" value="OMPA_2"/>
    <property type="match status" value="1"/>
</dbReference>
<dbReference type="Proteomes" id="UP001139263">
    <property type="component" value="Unassembled WGS sequence"/>
</dbReference>
<dbReference type="GO" id="GO:0005886">
    <property type="term" value="C:plasma membrane"/>
    <property type="evidence" value="ECO:0007669"/>
    <property type="project" value="UniProtKB-SubCell"/>
</dbReference>
<keyword evidence="3" id="KW-1003">Cell membrane</keyword>
<dbReference type="EMBL" id="JALBUF010000011">
    <property type="protein sequence ID" value="MCI0184257.1"/>
    <property type="molecule type" value="Genomic_DNA"/>
</dbReference>
<organism evidence="10 11">
    <name type="scientific">Sulfoacidibacillus ferrooxidans</name>
    <dbReference type="NCBI Taxonomy" id="2005001"/>
    <lineage>
        <taxon>Bacteria</taxon>
        <taxon>Bacillati</taxon>
        <taxon>Bacillota</taxon>
        <taxon>Bacilli</taxon>
        <taxon>Bacillales</taxon>
        <taxon>Alicyclobacillaceae</taxon>
        <taxon>Sulfoacidibacillus</taxon>
    </lineage>
</organism>
<evidence type="ECO:0000259" key="9">
    <source>
        <dbReference type="PROSITE" id="PS51123"/>
    </source>
</evidence>
<name>A0A9X2AFB6_9BACL</name>
<dbReference type="Pfam" id="PF00691">
    <property type="entry name" value="OmpA"/>
    <property type="match status" value="1"/>
</dbReference>
<keyword evidence="11" id="KW-1185">Reference proteome</keyword>
<dbReference type="Gene3D" id="3.30.1330.60">
    <property type="entry name" value="OmpA-like domain"/>
    <property type="match status" value="1"/>
</dbReference>
<accession>A0A9X2AFB6</accession>
<comment type="caution">
    <text evidence="10">The sequence shown here is derived from an EMBL/GenBank/DDBJ whole genome shotgun (WGS) entry which is preliminary data.</text>
</comment>
<keyword evidence="4 8" id="KW-0812">Transmembrane</keyword>
<evidence type="ECO:0000313" key="10">
    <source>
        <dbReference type="EMBL" id="MCI0184257.1"/>
    </source>
</evidence>
<reference evidence="10" key="1">
    <citation type="submission" date="2022-03" db="EMBL/GenBank/DDBJ databases">
        <title>Draft Genome Sequence of Firmicute Strain S0AB, a Heterotrophic Iron/Sulfur-Oxidizing Extreme Acidophile.</title>
        <authorList>
            <person name="Vergara E."/>
            <person name="Pakostova E."/>
            <person name="Johnson D.B."/>
            <person name="Holmes D.S."/>
        </authorList>
    </citation>
    <scope>NUCLEOTIDE SEQUENCE</scope>
    <source>
        <strain evidence="10">S0AB</strain>
    </source>
</reference>
<evidence type="ECO:0000256" key="4">
    <source>
        <dbReference type="ARBA" id="ARBA00022692"/>
    </source>
</evidence>
<dbReference type="Pfam" id="PF13677">
    <property type="entry name" value="MotB_plug"/>
    <property type="match status" value="1"/>
</dbReference>
<dbReference type="InterPro" id="IPR036737">
    <property type="entry name" value="OmpA-like_sf"/>
</dbReference>
<dbReference type="PANTHER" id="PTHR30329">
    <property type="entry name" value="STATOR ELEMENT OF FLAGELLAR MOTOR COMPLEX"/>
    <property type="match status" value="1"/>
</dbReference>
<comment type="subcellular location">
    <subcellularLocation>
        <location evidence="1">Cell membrane</location>
        <topology evidence="1">Single-pass membrane protein</topology>
    </subcellularLocation>
</comment>
<gene>
    <name evidence="10" type="primary">motB</name>
    <name evidence="10" type="ORF">MM817_02552</name>
</gene>
<proteinExistence type="inferred from homology"/>
<keyword evidence="5 8" id="KW-1133">Transmembrane helix</keyword>
<dbReference type="RefSeq" id="WP_241715757.1">
    <property type="nucleotide sequence ID" value="NZ_JALBUF010000011.1"/>
</dbReference>
<dbReference type="InterPro" id="IPR050330">
    <property type="entry name" value="Bact_OuterMem_StrucFunc"/>
</dbReference>
<feature type="transmembrane region" description="Helical" evidence="8">
    <location>
        <begin position="20"/>
        <end position="41"/>
    </location>
</feature>
<feature type="domain" description="OmpA-like" evidence="9">
    <location>
        <begin position="126"/>
        <end position="247"/>
    </location>
</feature>
<evidence type="ECO:0000256" key="7">
    <source>
        <dbReference type="PROSITE-ProRule" id="PRU00473"/>
    </source>
</evidence>
<evidence type="ECO:0000313" key="11">
    <source>
        <dbReference type="Proteomes" id="UP001139263"/>
    </source>
</evidence>
<protein>
    <submittedName>
        <fullName evidence="10">Motility protein B</fullName>
    </submittedName>
</protein>
<dbReference type="SUPFAM" id="SSF103088">
    <property type="entry name" value="OmpA-like"/>
    <property type="match status" value="1"/>
</dbReference>
<dbReference type="InterPro" id="IPR025713">
    <property type="entry name" value="MotB-like_N_dom"/>
</dbReference>